<organism evidence="1 2">
    <name type="scientific">Nocardiopsis terrae</name>
    <dbReference type="NCBI Taxonomy" id="372655"/>
    <lineage>
        <taxon>Bacteria</taxon>
        <taxon>Bacillati</taxon>
        <taxon>Actinomycetota</taxon>
        <taxon>Actinomycetes</taxon>
        <taxon>Streptosporangiales</taxon>
        <taxon>Nocardiopsidaceae</taxon>
        <taxon>Nocardiopsis</taxon>
    </lineage>
</organism>
<evidence type="ECO:0000313" key="1">
    <source>
        <dbReference type="EMBL" id="MBE1455870.1"/>
    </source>
</evidence>
<comment type="caution">
    <text evidence="1">The sequence shown here is derived from an EMBL/GenBank/DDBJ whole genome shotgun (WGS) entry which is preliminary data.</text>
</comment>
<evidence type="ECO:0000313" key="2">
    <source>
        <dbReference type="Proteomes" id="UP000598217"/>
    </source>
</evidence>
<name>A0ABR9HA00_9ACTN</name>
<reference evidence="1 2" key="1">
    <citation type="submission" date="2020-10" db="EMBL/GenBank/DDBJ databases">
        <title>Sequencing the genomes of 1000 actinobacteria strains.</title>
        <authorList>
            <person name="Klenk H.-P."/>
        </authorList>
    </citation>
    <scope>NUCLEOTIDE SEQUENCE [LARGE SCALE GENOMIC DNA]</scope>
    <source>
        <strain evidence="1 2">DSM 45157</strain>
    </source>
</reference>
<proteinExistence type="predicted"/>
<sequence>MTVQTAEQNQDRAHSDERETLLSFLAQQREFLLTTLRKLDGGQATRRTTASELTLAGLVKHLTEVERGWVGFIEEGPKEVDYEDPRTFERHEETFRLVDGETLEGVLAEYARAAEETEAYVRALPDLEVSRKLPDAPWFPEDTSWSARDVLLHLIRETAQHCGHADIIRESLDGQKTMG</sequence>
<dbReference type="InterPro" id="IPR034660">
    <property type="entry name" value="DinB/YfiT-like"/>
</dbReference>
<dbReference type="Gene3D" id="1.20.120.450">
    <property type="entry name" value="dinb family like domain"/>
    <property type="match status" value="1"/>
</dbReference>
<gene>
    <name evidence="1" type="ORF">H4W79_000084</name>
</gene>
<dbReference type="Pfam" id="PF04978">
    <property type="entry name" value="MST"/>
    <property type="match status" value="1"/>
</dbReference>
<protein>
    <submittedName>
        <fullName evidence="1">Damage-inducible protein DinB</fullName>
    </submittedName>
</protein>
<dbReference type="Proteomes" id="UP000598217">
    <property type="component" value="Unassembled WGS sequence"/>
</dbReference>
<dbReference type="EMBL" id="JADBDY010000001">
    <property type="protein sequence ID" value="MBE1455870.1"/>
    <property type="molecule type" value="Genomic_DNA"/>
</dbReference>
<dbReference type="InterPro" id="IPR007061">
    <property type="entry name" value="MST-like"/>
</dbReference>
<accession>A0ABR9HA00</accession>
<dbReference type="RefSeq" id="WP_191276327.1">
    <property type="nucleotide sequence ID" value="NZ_BMXJ01000013.1"/>
</dbReference>
<keyword evidence="2" id="KW-1185">Reference proteome</keyword>
<dbReference type="SUPFAM" id="SSF109854">
    <property type="entry name" value="DinB/YfiT-like putative metalloenzymes"/>
    <property type="match status" value="1"/>
</dbReference>